<keyword evidence="3" id="KW-0378">Hydrolase</keyword>
<evidence type="ECO:0000256" key="2">
    <source>
        <dbReference type="ARBA" id="ARBA00022723"/>
    </source>
</evidence>
<evidence type="ECO:0000256" key="3">
    <source>
        <dbReference type="ARBA" id="ARBA00022801"/>
    </source>
</evidence>
<dbReference type="Proteomes" id="UP000176288">
    <property type="component" value="Chromosome"/>
</dbReference>
<sequence length="242" mass="26344">MQIKPIIAPVLGENCYVLFDQKEAVVIDPGAGVVDQVKSFISEQDLHLNAVVLTHGHADHCWSAGHFDVPVYVSEPDRYRLDDPLGTTNSGNLQLTQAFAQFQPYQLPEEIRTFSDATYEGGAAFAPGIVLRAIATPGHTQGSTMLMIGGEVTDLPPQISGAHEDLKKDWPLVVFSGDHIFAGGIGRTDLPGSDQREMWQSLRFVANALDPQALLLPGHGPATLWRHELATNPYVRQARSLG</sequence>
<name>A0A1D9MKA2_9ACTO</name>
<feature type="domain" description="Metallo-beta-lactamase" evidence="5">
    <location>
        <begin position="12"/>
        <end position="219"/>
    </location>
</feature>
<dbReference type="AlphaFoldDB" id="A0A1D9MKA2"/>
<dbReference type="KEGG" id="avu:BK816_04510"/>
<organism evidence="6 7">
    <name type="scientific">Boudabousia tangfeifanii</name>
    <dbReference type="NCBI Taxonomy" id="1912795"/>
    <lineage>
        <taxon>Bacteria</taxon>
        <taxon>Bacillati</taxon>
        <taxon>Actinomycetota</taxon>
        <taxon>Actinomycetes</taxon>
        <taxon>Actinomycetales</taxon>
        <taxon>Actinomycetaceae</taxon>
        <taxon>Boudabousia</taxon>
    </lineage>
</organism>
<dbReference type="OrthoDB" id="2971563at2"/>
<dbReference type="InterPro" id="IPR036866">
    <property type="entry name" value="RibonucZ/Hydroxyglut_hydro"/>
</dbReference>
<dbReference type="Gene3D" id="3.60.15.10">
    <property type="entry name" value="Ribonuclease Z/Hydroxyacylglutathione hydrolase-like"/>
    <property type="match status" value="1"/>
</dbReference>
<dbReference type="RefSeq" id="WP_071164114.1">
    <property type="nucleotide sequence ID" value="NZ_CP017812.1"/>
</dbReference>
<evidence type="ECO:0000256" key="4">
    <source>
        <dbReference type="ARBA" id="ARBA00022833"/>
    </source>
</evidence>
<keyword evidence="2" id="KW-0479">Metal-binding</keyword>
<evidence type="ECO:0000256" key="1">
    <source>
        <dbReference type="ARBA" id="ARBA00001947"/>
    </source>
</evidence>
<dbReference type="InterPro" id="IPR001279">
    <property type="entry name" value="Metallo-B-lactamas"/>
</dbReference>
<dbReference type="GO" id="GO:0016787">
    <property type="term" value="F:hydrolase activity"/>
    <property type="evidence" value="ECO:0007669"/>
    <property type="project" value="UniProtKB-KW"/>
</dbReference>
<dbReference type="PANTHER" id="PTHR46233:SF3">
    <property type="entry name" value="HYDROXYACYLGLUTATHIONE HYDROLASE GLOC"/>
    <property type="match status" value="1"/>
</dbReference>
<dbReference type="EMBL" id="CP017812">
    <property type="protein sequence ID" value="AOZ72648.1"/>
    <property type="molecule type" value="Genomic_DNA"/>
</dbReference>
<dbReference type="CDD" id="cd06262">
    <property type="entry name" value="metallo-hydrolase-like_MBL-fold"/>
    <property type="match status" value="1"/>
</dbReference>
<dbReference type="Pfam" id="PF00753">
    <property type="entry name" value="Lactamase_B"/>
    <property type="match status" value="1"/>
</dbReference>
<dbReference type="SUPFAM" id="SSF56281">
    <property type="entry name" value="Metallo-hydrolase/oxidoreductase"/>
    <property type="match status" value="1"/>
</dbReference>
<reference evidence="6 7" key="1">
    <citation type="submission" date="2016-10" db="EMBL/GenBank/DDBJ databases">
        <title>Actinomyces aegypiusis sp. nov., isolated from the Aegypius monachus in Qinghai Tibet Plateau China.</title>
        <authorList>
            <person name="Wang Y."/>
        </authorList>
    </citation>
    <scope>NUCLEOTIDE SEQUENCE [LARGE SCALE GENOMIC DNA]</scope>
    <source>
        <strain evidence="6 7">VUL4_3</strain>
    </source>
</reference>
<gene>
    <name evidence="6" type="ORF">BK816_04510</name>
</gene>
<evidence type="ECO:0000259" key="5">
    <source>
        <dbReference type="SMART" id="SM00849"/>
    </source>
</evidence>
<keyword evidence="7" id="KW-1185">Reference proteome</keyword>
<protein>
    <recommendedName>
        <fullName evidence="5">Metallo-beta-lactamase domain-containing protein</fullName>
    </recommendedName>
</protein>
<proteinExistence type="predicted"/>
<accession>A0A1D9MKA2</accession>
<dbReference type="GO" id="GO:0046872">
    <property type="term" value="F:metal ion binding"/>
    <property type="evidence" value="ECO:0007669"/>
    <property type="project" value="UniProtKB-KW"/>
</dbReference>
<comment type="cofactor">
    <cofactor evidence="1">
        <name>Zn(2+)</name>
        <dbReference type="ChEBI" id="CHEBI:29105"/>
    </cofactor>
</comment>
<dbReference type="PANTHER" id="PTHR46233">
    <property type="entry name" value="HYDROXYACYLGLUTATHIONE HYDROLASE GLOC"/>
    <property type="match status" value="1"/>
</dbReference>
<dbReference type="InterPro" id="IPR051453">
    <property type="entry name" value="MBL_Glyoxalase_II"/>
</dbReference>
<dbReference type="SMART" id="SM00849">
    <property type="entry name" value="Lactamase_B"/>
    <property type="match status" value="1"/>
</dbReference>
<evidence type="ECO:0000313" key="6">
    <source>
        <dbReference type="EMBL" id="AOZ72648.1"/>
    </source>
</evidence>
<evidence type="ECO:0000313" key="7">
    <source>
        <dbReference type="Proteomes" id="UP000176288"/>
    </source>
</evidence>
<dbReference type="STRING" id="1912795.BK816_04510"/>
<keyword evidence="4" id="KW-0862">Zinc</keyword>